<feature type="domain" description="TRAP C4-dicarboxylate transport system permease DctM subunit" evidence="8">
    <location>
        <begin position="10"/>
        <end position="414"/>
    </location>
</feature>
<dbReference type="InterPro" id="IPR004681">
    <property type="entry name" value="TRAP_DctM"/>
</dbReference>
<evidence type="ECO:0000313" key="9">
    <source>
        <dbReference type="EMBL" id="RZF21767.1"/>
    </source>
</evidence>
<dbReference type="PANTHER" id="PTHR33362:SF5">
    <property type="entry name" value="C4-DICARBOXYLATE TRAP TRANSPORTER LARGE PERMEASE PROTEIN DCTM"/>
    <property type="match status" value="1"/>
</dbReference>
<dbReference type="NCBIfam" id="TIGR00786">
    <property type="entry name" value="dctM"/>
    <property type="match status" value="1"/>
</dbReference>
<evidence type="ECO:0000256" key="5">
    <source>
        <dbReference type="ARBA" id="ARBA00022989"/>
    </source>
</evidence>
<keyword evidence="10" id="KW-1185">Reference proteome</keyword>
<feature type="transmembrane region" description="Helical" evidence="7">
    <location>
        <begin position="398"/>
        <end position="419"/>
    </location>
</feature>
<feature type="transmembrane region" description="Helical" evidence="7">
    <location>
        <begin position="46"/>
        <end position="69"/>
    </location>
</feature>
<keyword evidence="6 7" id="KW-0472">Membrane</keyword>
<feature type="transmembrane region" description="Helical" evidence="7">
    <location>
        <begin position="169"/>
        <end position="190"/>
    </location>
</feature>
<feature type="transmembrane region" description="Helical" evidence="7">
    <location>
        <begin position="6"/>
        <end position="34"/>
    </location>
</feature>
<evidence type="ECO:0000256" key="4">
    <source>
        <dbReference type="ARBA" id="ARBA00022692"/>
    </source>
</evidence>
<reference evidence="10" key="1">
    <citation type="journal article" date="2019" name="Int. J. Syst. Evol. Microbiol.">
        <title>Halobacteriovorax valvorus sp. nov., a novel prokaryotic predator isolated from coastal seawater of China.</title>
        <authorList>
            <person name="Chen M.-X."/>
        </authorList>
    </citation>
    <scope>NUCLEOTIDE SEQUENCE [LARGE SCALE GENOMIC DNA]</scope>
    <source>
        <strain evidence="10">BL9</strain>
    </source>
</reference>
<dbReference type="Proteomes" id="UP000443582">
    <property type="component" value="Unassembled WGS sequence"/>
</dbReference>
<feature type="transmembrane region" description="Helical" evidence="7">
    <location>
        <begin position="273"/>
        <end position="291"/>
    </location>
</feature>
<dbReference type="InterPro" id="IPR010656">
    <property type="entry name" value="DctM"/>
</dbReference>
<comment type="subcellular location">
    <subcellularLocation>
        <location evidence="1">Cell inner membrane</location>
        <topology evidence="1">Multi-pass membrane protein</topology>
    </subcellularLocation>
</comment>
<evidence type="ECO:0000256" key="2">
    <source>
        <dbReference type="ARBA" id="ARBA00022475"/>
    </source>
</evidence>
<feature type="transmembrane region" description="Helical" evidence="7">
    <location>
        <begin position="210"/>
        <end position="231"/>
    </location>
</feature>
<evidence type="ECO:0000256" key="6">
    <source>
        <dbReference type="ARBA" id="ARBA00023136"/>
    </source>
</evidence>
<dbReference type="EMBL" id="QDKL01000002">
    <property type="protein sequence ID" value="RZF21767.1"/>
    <property type="molecule type" value="Genomic_DNA"/>
</dbReference>
<proteinExistence type="predicted"/>
<evidence type="ECO:0000256" key="3">
    <source>
        <dbReference type="ARBA" id="ARBA00022519"/>
    </source>
</evidence>
<dbReference type="Pfam" id="PF06808">
    <property type="entry name" value="DctM"/>
    <property type="match status" value="1"/>
</dbReference>
<feature type="transmembrane region" description="Helical" evidence="7">
    <location>
        <begin position="311"/>
        <end position="342"/>
    </location>
</feature>
<keyword evidence="4 7" id="KW-0812">Transmembrane</keyword>
<protein>
    <submittedName>
        <fullName evidence="9">TRAP transporter large permease subunit</fullName>
    </submittedName>
</protein>
<gene>
    <name evidence="9" type="ORF">DAY19_08745</name>
</gene>
<feature type="transmembrane region" description="Helical" evidence="7">
    <location>
        <begin position="354"/>
        <end position="378"/>
    </location>
</feature>
<name>A0ABY0IFN3_9BACT</name>
<organism evidence="9 10">
    <name type="scientific">Halobacteriovorax vibrionivorans</name>
    <dbReference type="NCBI Taxonomy" id="2152716"/>
    <lineage>
        <taxon>Bacteria</taxon>
        <taxon>Pseudomonadati</taxon>
        <taxon>Bdellovibrionota</taxon>
        <taxon>Bacteriovoracia</taxon>
        <taxon>Bacteriovoracales</taxon>
        <taxon>Halobacteriovoraceae</taxon>
        <taxon>Halobacteriovorax</taxon>
    </lineage>
</organism>
<accession>A0ABY0IFN3</accession>
<feature type="transmembrane region" description="Helical" evidence="7">
    <location>
        <begin position="89"/>
        <end position="122"/>
    </location>
</feature>
<dbReference type="PANTHER" id="PTHR33362">
    <property type="entry name" value="SIALIC ACID TRAP TRANSPORTER PERMEASE PROTEIN SIAT-RELATED"/>
    <property type="match status" value="1"/>
</dbReference>
<sequence>MSLITISIAALILALIGVPLFIVLGCVALAAFFHNGIDPSAVSVEIYRLASAPTILTIPLFTFAGYLLAESNAPKRLFRFTNAMLSWMPGGVAIVGLCLCAFFTAFTGASGVTIVALGGLIYPILMGRGHSDKFTMGFITTSGSLGLLFPPSLPIILYGIVAGVDIDQLFKAGIVPGVLLIVGLAIYSILKSGKNNERGKFELSEAIASFKGAFFELLLPIAVLVGIYGGFVTVTEAAAFTAFYILIIECFVYKDLSLTKDVPGIIKDSMTMVGAILIILCCALGLTNFLVDEEVPNQLFTAFSGVLTNKYAFLLFLNVFLLIVGSLMDIFSAIIVVVPLILPLAQQFDIHPIHLAIVFLTNLEIGYITPPVGINLFISSIRFKRPITELYRSALPFLFILLICLAIITYVPAISLLWVQ</sequence>
<evidence type="ECO:0000256" key="1">
    <source>
        <dbReference type="ARBA" id="ARBA00004429"/>
    </source>
</evidence>
<dbReference type="RefSeq" id="WP_115361485.1">
    <property type="nucleotide sequence ID" value="NZ_QDKL01000002.1"/>
</dbReference>
<comment type="caution">
    <text evidence="9">The sequence shown here is derived from an EMBL/GenBank/DDBJ whole genome shotgun (WGS) entry which is preliminary data.</text>
</comment>
<dbReference type="PIRSF" id="PIRSF006066">
    <property type="entry name" value="HI0050"/>
    <property type="match status" value="1"/>
</dbReference>
<evidence type="ECO:0000256" key="7">
    <source>
        <dbReference type="SAM" id="Phobius"/>
    </source>
</evidence>
<evidence type="ECO:0000313" key="10">
    <source>
        <dbReference type="Proteomes" id="UP000443582"/>
    </source>
</evidence>
<keyword evidence="3" id="KW-0997">Cell inner membrane</keyword>
<evidence type="ECO:0000259" key="8">
    <source>
        <dbReference type="Pfam" id="PF06808"/>
    </source>
</evidence>
<keyword evidence="2" id="KW-1003">Cell membrane</keyword>
<keyword evidence="5 7" id="KW-1133">Transmembrane helix</keyword>
<feature type="transmembrane region" description="Helical" evidence="7">
    <location>
        <begin position="134"/>
        <end position="157"/>
    </location>
</feature>